<sequence>MHIRDVAGTGIFWGYRMRSSLIDSVNMYHCDGYGFHGKVFSDNTMQNVDVGQSGNHGVYLVNCFNNKFANIKSWYSGRIVAGAAGVYQRNGAINVYTNVTTQENSGTGLTLYGADSPISSVTVRSFNSDSDNAAGATSNSGISLNNVHHSIFDVAVSSKAPLKATPFAGISVSGSTQNKIIANIDPAAVTWPAVGNSFLDNAIDLCRGGSSSTSSDHDGLVPVNVYEHQEHHVTLTGDATIDTPSTPRGQPPTGLRYRFVFVQDQAGGHEITWPSAYKVPASAVLDTSGGTRSVLDFECTGDADWIMTSFITGIPA</sequence>
<name>A0A1Q4HC86_9MYCO</name>
<reference evidence="1 3" key="1">
    <citation type="submission" date="2016-09" db="EMBL/GenBank/DDBJ databases">
        <title>genome sequences of unsequenced Mycobacteria.</title>
        <authorList>
            <person name="Greninger A.L."/>
            <person name="Jerome K.R."/>
            <person name="Mcnair B."/>
            <person name="Wallis C."/>
            <person name="Fang F."/>
        </authorList>
    </citation>
    <scope>NUCLEOTIDE SEQUENCE [LARGE SCALE GENOMIC DNA]</scope>
    <source>
        <strain evidence="1 3">BM1</strain>
    </source>
</reference>
<dbReference type="EMBL" id="PDCR01000034">
    <property type="protein sequence ID" value="PEG52249.1"/>
    <property type="molecule type" value="Genomic_DNA"/>
</dbReference>
<evidence type="ECO:0000313" key="4">
    <source>
        <dbReference type="Proteomes" id="UP000220340"/>
    </source>
</evidence>
<dbReference type="AlphaFoldDB" id="A0A1Q4HC86"/>
<comment type="caution">
    <text evidence="1">The sequence shown here is derived from an EMBL/GenBank/DDBJ whole genome shotgun (WGS) entry which is preliminary data.</text>
</comment>
<gene>
    <name evidence="1" type="ORF">BV510_05370</name>
    <name evidence="2" type="ORF">CRI78_22260</name>
</gene>
<dbReference type="InterPro" id="IPR012334">
    <property type="entry name" value="Pectin_lyas_fold"/>
</dbReference>
<keyword evidence="4" id="KW-1185">Reference proteome</keyword>
<dbReference type="SUPFAM" id="SSF51126">
    <property type="entry name" value="Pectin lyase-like"/>
    <property type="match status" value="1"/>
</dbReference>
<evidence type="ECO:0000313" key="1">
    <source>
        <dbReference type="EMBL" id="OPE55378.1"/>
    </source>
</evidence>
<dbReference type="EMBL" id="MIJD01000034">
    <property type="protein sequence ID" value="OPE55378.1"/>
    <property type="molecule type" value="Genomic_DNA"/>
</dbReference>
<evidence type="ECO:0000313" key="3">
    <source>
        <dbReference type="Proteomes" id="UP000191039"/>
    </source>
</evidence>
<evidence type="ECO:0008006" key="5">
    <source>
        <dbReference type="Google" id="ProtNLM"/>
    </source>
</evidence>
<proteinExistence type="predicted"/>
<protein>
    <recommendedName>
        <fullName evidence="5">Right handed beta helix domain-containing protein</fullName>
    </recommendedName>
</protein>
<dbReference type="Proteomes" id="UP000220340">
    <property type="component" value="Unassembled WGS sequence"/>
</dbReference>
<dbReference type="Proteomes" id="UP000191039">
    <property type="component" value="Unassembled WGS sequence"/>
</dbReference>
<dbReference type="STRING" id="1801.BRW64_14490"/>
<organism evidence="1 3">
    <name type="scientific">Mycolicibacterium diernhoferi</name>
    <dbReference type="NCBI Taxonomy" id="1801"/>
    <lineage>
        <taxon>Bacteria</taxon>
        <taxon>Bacillati</taxon>
        <taxon>Actinomycetota</taxon>
        <taxon>Actinomycetes</taxon>
        <taxon>Mycobacteriales</taxon>
        <taxon>Mycobacteriaceae</taxon>
        <taxon>Mycolicibacterium</taxon>
    </lineage>
</organism>
<dbReference type="InterPro" id="IPR011050">
    <property type="entry name" value="Pectin_lyase_fold/virulence"/>
</dbReference>
<dbReference type="Gene3D" id="2.160.20.10">
    <property type="entry name" value="Single-stranded right-handed beta-helix, Pectin lyase-like"/>
    <property type="match status" value="1"/>
</dbReference>
<reference evidence="2 4" key="2">
    <citation type="submission" date="2017-10" db="EMBL/GenBank/DDBJ databases">
        <title>The new phylogeny of genus Mycobacterium.</title>
        <authorList>
            <person name="Tortoli E."/>
            <person name="Trovato A."/>
            <person name="Cirillo D.M."/>
        </authorList>
    </citation>
    <scope>NUCLEOTIDE SEQUENCE [LARGE SCALE GENOMIC DNA]</scope>
    <source>
        <strain evidence="2 4">IP141170001</strain>
    </source>
</reference>
<accession>A0A1Q4HC86</accession>
<evidence type="ECO:0000313" key="2">
    <source>
        <dbReference type="EMBL" id="PEG52249.1"/>
    </source>
</evidence>